<evidence type="ECO:0000313" key="3">
    <source>
        <dbReference type="Proteomes" id="UP001567537"/>
    </source>
</evidence>
<name>A0ABV4IZ24_9ACTN</name>
<feature type="region of interest" description="Disordered" evidence="1">
    <location>
        <begin position="78"/>
        <end position="100"/>
    </location>
</feature>
<protein>
    <submittedName>
        <fullName evidence="2">Uncharacterized protein</fullName>
    </submittedName>
</protein>
<comment type="caution">
    <text evidence="2">The sequence shown here is derived from an EMBL/GenBank/DDBJ whole genome shotgun (WGS) entry which is preliminary data.</text>
</comment>
<sequence length="145" mass="16566">MVHDARLVEIVDALLNLTTARRLDWDSIGSARAEKYATSLSSTSFVVYSKDNDGQHPFVVELRNANGDLVESIRSRPVRPRMRRVRDESETEDPAVVARRKDDESFNKKIQELYSRARRNAMNVDSFIDEVLEQLRAQGIDSDEA</sequence>
<accession>A0ABV4IZ24</accession>
<evidence type="ECO:0000256" key="1">
    <source>
        <dbReference type="SAM" id="MobiDB-lite"/>
    </source>
</evidence>
<organism evidence="2 3">
    <name type="scientific">Streptomyces pimonensis</name>
    <dbReference type="NCBI Taxonomy" id="2860288"/>
    <lineage>
        <taxon>Bacteria</taxon>
        <taxon>Bacillati</taxon>
        <taxon>Actinomycetota</taxon>
        <taxon>Actinomycetes</taxon>
        <taxon>Kitasatosporales</taxon>
        <taxon>Streptomycetaceae</taxon>
        <taxon>Streptomyces</taxon>
    </lineage>
</organism>
<dbReference type="RefSeq" id="WP_371238485.1">
    <property type="nucleotide sequence ID" value="NZ_JAHWZY010000013.1"/>
</dbReference>
<proteinExistence type="predicted"/>
<dbReference type="Proteomes" id="UP001567537">
    <property type="component" value="Unassembled WGS sequence"/>
</dbReference>
<reference evidence="2 3" key="1">
    <citation type="journal article" date="2021" name="Res Sq">
        <title>Streptomyces Pimoensis sp. nov., Isolated From the Taklimakan Desert in Xinjiang, China.</title>
        <authorList>
            <person name="Zhang P."/>
            <person name="Luo X."/>
            <person name="Luo X."/>
            <person name="Liu Z."/>
            <person name="Xia Z."/>
            <person name="Wan C."/>
            <person name="zhang L."/>
        </authorList>
    </citation>
    <scope>NUCLEOTIDE SEQUENCE [LARGE SCALE GENOMIC DNA]</scope>
    <source>
        <strain evidence="2 3">TRM75549</strain>
    </source>
</reference>
<evidence type="ECO:0000313" key="2">
    <source>
        <dbReference type="EMBL" id="MEZ3179932.1"/>
    </source>
</evidence>
<gene>
    <name evidence="2" type="ORF">KYY02_14935</name>
</gene>
<dbReference type="EMBL" id="JAHWZY010000013">
    <property type="protein sequence ID" value="MEZ3179932.1"/>
    <property type="molecule type" value="Genomic_DNA"/>
</dbReference>
<keyword evidence="3" id="KW-1185">Reference proteome</keyword>